<comment type="caution">
    <text evidence="3">The sequence shown here is derived from an EMBL/GenBank/DDBJ whole genome shotgun (WGS) entry which is preliminary data.</text>
</comment>
<gene>
    <name evidence="3" type="ORF">FBY41_1921</name>
</gene>
<name>A0A543HUC6_9MICO</name>
<dbReference type="Proteomes" id="UP000316747">
    <property type="component" value="Unassembled WGS sequence"/>
</dbReference>
<dbReference type="SUPFAM" id="SSF50969">
    <property type="entry name" value="YVTN repeat-like/Quinoprotein amine dehydrogenase"/>
    <property type="match status" value="1"/>
</dbReference>
<feature type="compositionally biased region" description="Low complexity" evidence="1">
    <location>
        <begin position="75"/>
        <end position="116"/>
    </location>
</feature>
<keyword evidence="2" id="KW-0472">Membrane</keyword>
<proteinExistence type="predicted"/>
<dbReference type="RefSeq" id="WP_141843852.1">
    <property type="nucleotide sequence ID" value="NZ_VFPM01000002.1"/>
</dbReference>
<reference evidence="3 4" key="1">
    <citation type="submission" date="2019-06" db="EMBL/GenBank/DDBJ databases">
        <title>Genome sequencing of plant associated microbes to promote plant fitness in Sorghum bicolor and Oryza sativa.</title>
        <authorList>
            <person name="Coleman-Derr D."/>
        </authorList>
    </citation>
    <scope>NUCLEOTIDE SEQUENCE [LARGE SCALE GENOMIC DNA]</scope>
    <source>
        <strain evidence="3 4">KV-663</strain>
    </source>
</reference>
<evidence type="ECO:0000313" key="4">
    <source>
        <dbReference type="Proteomes" id="UP000316747"/>
    </source>
</evidence>
<evidence type="ECO:0000256" key="1">
    <source>
        <dbReference type="SAM" id="MobiDB-lite"/>
    </source>
</evidence>
<dbReference type="InterPro" id="IPR011044">
    <property type="entry name" value="Quino_amine_DH_bsu"/>
</dbReference>
<protein>
    <submittedName>
        <fullName evidence="3">Uncharacterized protein</fullName>
    </submittedName>
</protein>
<dbReference type="AlphaFoldDB" id="A0A543HUC6"/>
<evidence type="ECO:0000313" key="3">
    <source>
        <dbReference type="EMBL" id="TQM61900.1"/>
    </source>
</evidence>
<organism evidence="3 4">
    <name type="scientific">Humibacillus xanthopallidus</name>
    <dbReference type="NCBI Taxonomy" id="412689"/>
    <lineage>
        <taxon>Bacteria</taxon>
        <taxon>Bacillati</taxon>
        <taxon>Actinomycetota</taxon>
        <taxon>Actinomycetes</taxon>
        <taxon>Micrococcales</taxon>
        <taxon>Intrasporangiaceae</taxon>
        <taxon>Humibacillus</taxon>
    </lineage>
</organism>
<feature type="region of interest" description="Disordered" evidence="1">
    <location>
        <begin position="63"/>
        <end position="116"/>
    </location>
</feature>
<accession>A0A543HUC6</accession>
<feature type="transmembrane region" description="Helical" evidence="2">
    <location>
        <begin position="43"/>
        <end position="62"/>
    </location>
</feature>
<dbReference type="OrthoDB" id="4864309at2"/>
<dbReference type="EMBL" id="VFPM01000002">
    <property type="protein sequence ID" value="TQM61900.1"/>
    <property type="molecule type" value="Genomic_DNA"/>
</dbReference>
<keyword evidence="2" id="KW-1133">Transmembrane helix</keyword>
<keyword evidence="4" id="KW-1185">Reference proteome</keyword>
<sequence length="426" mass="44541">MSLDEDERELRAMLHRQADGVDVRGDFAPAVISRRRRDVRTRAVIGAVAAAAAVAVAVPTLWSAQGPRPSPVPALPTSTAPTTPTPTTSTTPAPTRSTTASITSATPTTPAPRAGAIATRDTAYALDDTIRFGETVLRLEKGTVVESFAVLANGGFVLQSHLSTGASNSEIEILSPAGRTVRAAGQSGAYAVSPEGTRVLVKDGRANTVVVYADDGTVVGQRQDAREVGAIVGDVAYLTGDTSEGSLEWDVATGNTRKLPAHLVAVSPDRTRAALQWFVATDAMDDVCWAVVDLTKPAFPRTVERCGAGENPTLFMPTAFSAKGTYLVGSHYVDGGFWFSAGVVRVTDGQVVLGGTGGRVVSGWTWHLDAGESTFRISRNTSEPLSPATSNTLQACSLSMECTEAQPAVDLSGRGGLTEGRYAVPR</sequence>
<keyword evidence="2" id="KW-0812">Transmembrane</keyword>
<evidence type="ECO:0000256" key="2">
    <source>
        <dbReference type="SAM" id="Phobius"/>
    </source>
</evidence>